<proteinExistence type="predicted"/>
<comment type="caution">
    <text evidence="1">The sequence shown here is derived from an EMBL/GenBank/DDBJ whole genome shotgun (WGS) entry which is preliminary data.</text>
</comment>
<name>A0ABX9SM54_9GAMM</name>
<gene>
    <name evidence="1" type="ORF">BDD30_2681</name>
</gene>
<protein>
    <recommendedName>
        <fullName evidence="3">PH domain-containing protein</fullName>
    </recommendedName>
</protein>
<keyword evidence="2" id="KW-1185">Reference proteome</keyword>
<evidence type="ECO:0000313" key="2">
    <source>
        <dbReference type="Proteomes" id="UP000280955"/>
    </source>
</evidence>
<dbReference type="EMBL" id="RBLJ01000003">
    <property type="protein sequence ID" value="RKS57864.1"/>
    <property type="molecule type" value="Genomic_DNA"/>
</dbReference>
<dbReference type="RefSeq" id="WP_012776907.1">
    <property type="nucleotide sequence ID" value="NC_012962.1"/>
</dbReference>
<accession>A0ABX9SM54</accession>
<sequence length="54" mass="6392">MDTDKKLIPDTIYYRNLCFLEMDKQLIKSLAVSQQEEKWVLALQHYCDGKELSV</sequence>
<organism evidence="1 2">
    <name type="scientific">Photorhabdus asymbiotica</name>
    <dbReference type="NCBI Taxonomy" id="291112"/>
    <lineage>
        <taxon>Bacteria</taxon>
        <taxon>Pseudomonadati</taxon>
        <taxon>Pseudomonadota</taxon>
        <taxon>Gammaproteobacteria</taxon>
        <taxon>Enterobacterales</taxon>
        <taxon>Morganellaceae</taxon>
        <taxon>Photorhabdus</taxon>
    </lineage>
</organism>
<reference evidence="1 2" key="1">
    <citation type="submission" date="2018-10" db="EMBL/GenBank/DDBJ databases">
        <title>Genomic Encyclopedia of Archaeal and Bacterial Type Strains, Phase II (KMG-II): from individual species to whole genera.</title>
        <authorList>
            <person name="Goeker M."/>
        </authorList>
    </citation>
    <scope>NUCLEOTIDE SEQUENCE [LARGE SCALE GENOMIC DNA]</scope>
    <source>
        <strain evidence="1 2">DSM 15149</strain>
    </source>
</reference>
<evidence type="ECO:0000313" key="1">
    <source>
        <dbReference type="EMBL" id="RKS57864.1"/>
    </source>
</evidence>
<dbReference type="Proteomes" id="UP000280955">
    <property type="component" value="Unassembled WGS sequence"/>
</dbReference>
<evidence type="ECO:0008006" key="3">
    <source>
        <dbReference type="Google" id="ProtNLM"/>
    </source>
</evidence>